<dbReference type="AlphaFoldDB" id="A0A9N9CGA8"/>
<organism evidence="1 2">
    <name type="scientific">Paraglomus occultum</name>
    <dbReference type="NCBI Taxonomy" id="144539"/>
    <lineage>
        <taxon>Eukaryota</taxon>
        <taxon>Fungi</taxon>
        <taxon>Fungi incertae sedis</taxon>
        <taxon>Mucoromycota</taxon>
        <taxon>Glomeromycotina</taxon>
        <taxon>Glomeromycetes</taxon>
        <taxon>Paraglomerales</taxon>
        <taxon>Paraglomeraceae</taxon>
        <taxon>Paraglomus</taxon>
    </lineage>
</organism>
<accession>A0A9N9CGA8</accession>
<evidence type="ECO:0000313" key="2">
    <source>
        <dbReference type="Proteomes" id="UP000789572"/>
    </source>
</evidence>
<dbReference type="EMBL" id="CAJVPJ010001617">
    <property type="protein sequence ID" value="CAG8597893.1"/>
    <property type="molecule type" value="Genomic_DNA"/>
</dbReference>
<gene>
    <name evidence="1" type="ORF">POCULU_LOCUS7309</name>
</gene>
<proteinExistence type="predicted"/>
<name>A0A9N9CGA8_9GLOM</name>
<keyword evidence="2" id="KW-1185">Reference proteome</keyword>
<evidence type="ECO:0000313" key="1">
    <source>
        <dbReference type="EMBL" id="CAG8597893.1"/>
    </source>
</evidence>
<comment type="caution">
    <text evidence="1">The sequence shown here is derived from an EMBL/GenBank/DDBJ whole genome shotgun (WGS) entry which is preliminary data.</text>
</comment>
<protein>
    <submittedName>
        <fullName evidence="1">1577_t:CDS:1</fullName>
    </submittedName>
</protein>
<reference evidence="1" key="1">
    <citation type="submission" date="2021-06" db="EMBL/GenBank/DDBJ databases">
        <authorList>
            <person name="Kallberg Y."/>
            <person name="Tangrot J."/>
            <person name="Rosling A."/>
        </authorList>
    </citation>
    <scope>NUCLEOTIDE SEQUENCE</scope>
    <source>
        <strain evidence="1">IA702</strain>
    </source>
</reference>
<sequence length="71" mass="8352">MAMPMKQAWICQAMDMLCQALGRGNQLIYGYDNRYVLLVPPSMIWQRVKEVISEDDDVREERRAEFLLAED</sequence>
<dbReference type="Proteomes" id="UP000789572">
    <property type="component" value="Unassembled WGS sequence"/>
</dbReference>